<feature type="domain" description="HMA" evidence="3">
    <location>
        <begin position="2"/>
        <end position="67"/>
    </location>
</feature>
<evidence type="ECO:0000256" key="1">
    <source>
        <dbReference type="ARBA" id="ARBA00022723"/>
    </source>
</evidence>
<dbReference type="PRINTS" id="PR00944">
    <property type="entry name" value="CUEXPORT"/>
</dbReference>
<dbReference type="SUPFAM" id="SSF55008">
    <property type="entry name" value="HMA, heavy metal-associated domain"/>
    <property type="match status" value="1"/>
</dbReference>
<dbReference type="CDD" id="cd00371">
    <property type="entry name" value="HMA"/>
    <property type="match status" value="1"/>
</dbReference>
<protein>
    <submittedName>
        <fullName evidence="4">Copper chaperone</fullName>
    </submittedName>
</protein>
<dbReference type="EMBL" id="DRNB01000281">
    <property type="protein sequence ID" value="HHJ64767.1"/>
    <property type="molecule type" value="Genomic_DNA"/>
</dbReference>
<dbReference type="Pfam" id="PF00403">
    <property type="entry name" value="HMA"/>
    <property type="match status" value="1"/>
</dbReference>
<dbReference type="PROSITE" id="PS01047">
    <property type="entry name" value="HMA_1"/>
    <property type="match status" value="1"/>
</dbReference>
<dbReference type="InterPro" id="IPR017969">
    <property type="entry name" value="Heavy-metal-associated_CS"/>
</dbReference>
<dbReference type="PROSITE" id="PS50846">
    <property type="entry name" value="HMA_2"/>
    <property type="match status" value="1"/>
</dbReference>
<accession>A0A7C5L7P5</accession>
<name>A0A7C5L7P5_AQUAO</name>
<dbReference type="Proteomes" id="UP000885792">
    <property type="component" value="Unassembled WGS sequence"/>
</dbReference>
<organism evidence="4">
    <name type="scientific">Aquifex aeolicus</name>
    <dbReference type="NCBI Taxonomy" id="63363"/>
    <lineage>
        <taxon>Bacteria</taxon>
        <taxon>Pseudomonadati</taxon>
        <taxon>Aquificota</taxon>
        <taxon>Aquificia</taxon>
        <taxon>Aquificales</taxon>
        <taxon>Aquificaceae</taxon>
        <taxon>Aquifex</taxon>
    </lineage>
</organism>
<dbReference type="Gene3D" id="3.30.70.100">
    <property type="match status" value="1"/>
</dbReference>
<evidence type="ECO:0000313" key="4">
    <source>
        <dbReference type="EMBL" id="HHJ64767.1"/>
    </source>
</evidence>
<reference evidence="4" key="1">
    <citation type="journal article" date="2020" name="mSystems">
        <title>Genome- and Community-Level Interaction Insights into Carbon Utilization and Element Cycling Functions of Hydrothermarchaeota in Hydrothermal Sediment.</title>
        <authorList>
            <person name="Zhou Z."/>
            <person name="Liu Y."/>
            <person name="Xu W."/>
            <person name="Pan J."/>
            <person name="Luo Z.H."/>
            <person name="Li M."/>
        </authorList>
    </citation>
    <scope>NUCLEOTIDE SEQUENCE [LARGE SCALE GENOMIC DNA]</scope>
    <source>
        <strain evidence="4">HyVt-501</strain>
    </source>
</reference>
<dbReference type="AlphaFoldDB" id="A0A7C5L7P5"/>
<dbReference type="InterPro" id="IPR006122">
    <property type="entry name" value="HMA_Cu_ion-bd"/>
</dbReference>
<gene>
    <name evidence="4" type="ORF">ENJ61_07660</name>
</gene>
<dbReference type="GO" id="GO:0006825">
    <property type="term" value="P:copper ion transport"/>
    <property type="evidence" value="ECO:0007669"/>
    <property type="project" value="InterPro"/>
</dbReference>
<evidence type="ECO:0000256" key="2">
    <source>
        <dbReference type="ARBA" id="ARBA00023008"/>
    </source>
</evidence>
<evidence type="ECO:0000259" key="3">
    <source>
        <dbReference type="PROSITE" id="PS50846"/>
    </source>
</evidence>
<comment type="caution">
    <text evidence="4">The sequence shown here is derived from an EMBL/GenBank/DDBJ whole genome shotgun (WGS) entry which is preliminary data.</text>
</comment>
<dbReference type="FunFam" id="3.30.70.100:FF:000001">
    <property type="entry name" value="ATPase copper transporting beta"/>
    <property type="match status" value="1"/>
</dbReference>
<dbReference type="NCBIfam" id="TIGR00003">
    <property type="entry name" value="copper ion binding protein"/>
    <property type="match status" value="1"/>
</dbReference>
<sequence>MKERTLRVEGMTCEHCVMTIKRALSTIEGVSRVDVSLSAGTVKVELDRDVPFEDLKRAIEEWGYRVVS</sequence>
<dbReference type="InterPro" id="IPR006121">
    <property type="entry name" value="HMA_dom"/>
</dbReference>
<keyword evidence="1" id="KW-0479">Metal-binding</keyword>
<dbReference type="GO" id="GO:0005507">
    <property type="term" value="F:copper ion binding"/>
    <property type="evidence" value="ECO:0007669"/>
    <property type="project" value="InterPro"/>
</dbReference>
<proteinExistence type="predicted"/>
<dbReference type="InterPro" id="IPR000428">
    <property type="entry name" value="Cu-bd"/>
</dbReference>
<keyword evidence="2" id="KW-0186">Copper</keyword>
<dbReference type="InterPro" id="IPR036163">
    <property type="entry name" value="HMA_dom_sf"/>
</dbReference>